<evidence type="ECO:0000256" key="8">
    <source>
        <dbReference type="ARBA" id="ARBA00022692"/>
    </source>
</evidence>
<comment type="catalytic activity">
    <reaction evidence="13 17">
        <text>1,2-di-(9Z-octadecenoyl)-sn-glycero-3-cytidine-5'-diphosphate + 1D-myo-inositol 3-phosphate = 1,2-di-(9Z-octadecenoyl)-sn-glycero-3-phospho-(1D-myo-inositol-3-phosphate) + CMP + H(+)</text>
        <dbReference type="Rhea" id="RHEA:61216"/>
        <dbReference type="ChEBI" id="CHEBI:15378"/>
        <dbReference type="ChEBI" id="CHEBI:58401"/>
        <dbReference type="ChEBI" id="CHEBI:60377"/>
        <dbReference type="ChEBI" id="CHEBI:85356"/>
        <dbReference type="ChEBI" id="CHEBI:144472"/>
    </reaction>
</comment>
<comment type="pathway">
    <text evidence="2 17">Phospholipid metabolism; phosphatidylinositol phosphate biosynthesis.</text>
</comment>
<comment type="subunit">
    <text evidence="5 17">Homodimer.</text>
</comment>
<feature type="binding site" evidence="17">
    <location>
        <position position="69"/>
    </location>
    <ligand>
        <name>a CDP-1,2-diacyl-sn-glycerol</name>
        <dbReference type="ChEBI" id="CHEBI:58332"/>
    </ligand>
</feature>
<feature type="binding site" evidence="17">
    <location>
        <begin position="28"/>
        <end position="31"/>
    </location>
    <ligand>
        <name>a CDP-1,2-diacyl-sn-glycerol</name>
        <dbReference type="ChEBI" id="CHEBI:58332"/>
    </ligand>
</feature>
<dbReference type="UniPathway" id="UPA00220"/>
<dbReference type="InterPro" id="IPR048254">
    <property type="entry name" value="CDP_ALCOHOL_P_TRANSF_CS"/>
</dbReference>
<keyword evidence="20" id="KW-1185">Reference proteome</keyword>
<dbReference type="Proteomes" id="UP000293764">
    <property type="component" value="Unassembled WGS sequence"/>
</dbReference>
<keyword evidence="11 17" id="KW-1133">Transmembrane helix</keyword>
<name>A0A4Q5N3T9_9MICO</name>
<gene>
    <name evidence="19" type="ORF">EUA98_01135</name>
</gene>
<dbReference type="EMBL" id="SDWW01000002">
    <property type="protein sequence ID" value="RYV52836.1"/>
    <property type="molecule type" value="Genomic_DNA"/>
</dbReference>
<dbReference type="PROSITE" id="PS00379">
    <property type="entry name" value="CDP_ALCOHOL_P_TRANSF"/>
    <property type="match status" value="1"/>
</dbReference>
<evidence type="ECO:0000256" key="3">
    <source>
        <dbReference type="ARBA" id="ARBA00005189"/>
    </source>
</evidence>
<evidence type="ECO:0000313" key="19">
    <source>
        <dbReference type="EMBL" id="RYV52836.1"/>
    </source>
</evidence>
<dbReference type="InterPro" id="IPR044268">
    <property type="entry name" value="PIP_synthase_PgsA1"/>
</dbReference>
<evidence type="ECO:0000256" key="4">
    <source>
        <dbReference type="ARBA" id="ARBA00010441"/>
    </source>
</evidence>
<evidence type="ECO:0000256" key="17">
    <source>
        <dbReference type="HAMAP-Rule" id="MF_02241"/>
    </source>
</evidence>
<keyword evidence="9 17" id="KW-0479">Metal-binding</keyword>
<dbReference type="InterPro" id="IPR043130">
    <property type="entry name" value="CDP-OH_PTrfase_TM_dom"/>
</dbReference>
<evidence type="ECO:0000256" key="1">
    <source>
        <dbReference type="ARBA" id="ARBA00004651"/>
    </source>
</evidence>
<dbReference type="GO" id="GO:0008654">
    <property type="term" value="P:phospholipid biosynthetic process"/>
    <property type="evidence" value="ECO:0007669"/>
    <property type="project" value="UniProtKB-UniRule"/>
</dbReference>
<dbReference type="GO" id="GO:0005886">
    <property type="term" value="C:plasma membrane"/>
    <property type="evidence" value="ECO:0007669"/>
    <property type="project" value="UniProtKB-SubCell"/>
</dbReference>
<keyword evidence="6 17" id="KW-1003">Cell membrane</keyword>
<dbReference type="OrthoDB" id="116551at2"/>
<feature type="transmembrane region" description="Helical" evidence="17">
    <location>
        <begin position="88"/>
        <end position="107"/>
    </location>
</feature>
<evidence type="ECO:0000256" key="5">
    <source>
        <dbReference type="ARBA" id="ARBA00011738"/>
    </source>
</evidence>
<evidence type="ECO:0000256" key="11">
    <source>
        <dbReference type="ARBA" id="ARBA00022989"/>
    </source>
</evidence>
<evidence type="ECO:0000256" key="15">
    <source>
        <dbReference type="ARBA" id="ARBA00033137"/>
    </source>
</evidence>
<dbReference type="InterPro" id="IPR000462">
    <property type="entry name" value="CDP-OH_P_trans"/>
</dbReference>
<dbReference type="HAMAP" id="MF_02241">
    <property type="entry name" value="PIP_synthase"/>
    <property type="match status" value="1"/>
</dbReference>
<comment type="subcellular location">
    <subcellularLocation>
        <location evidence="1 17">Cell membrane</location>
        <topology evidence="1 17">Multi-pass membrane protein</topology>
    </subcellularLocation>
</comment>
<evidence type="ECO:0000313" key="20">
    <source>
        <dbReference type="Proteomes" id="UP000293764"/>
    </source>
</evidence>
<keyword evidence="17" id="KW-0594">Phospholipid biosynthesis</keyword>
<dbReference type="GO" id="GO:0016780">
    <property type="term" value="F:phosphotransferase activity, for other substituted phosphate groups"/>
    <property type="evidence" value="ECO:0007669"/>
    <property type="project" value="UniProtKB-UniRule"/>
</dbReference>
<proteinExistence type="inferred from homology"/>
<feature type="binding site" evidence="17">
    <location>
        <position position="79"/>
    </location>
    <ligand>
        <name>a CDP-1,2-diacyl-sn-glycerol</name>
        <dbReference type="ChEBI" id="CHEBI:58332"/>
    </ligand>
</feature>
<evidence type="ECO:0000256" key="10">
    <source>
        <dbReference type="ARBA" id="ARBA00022842"/>
    </source>
</evidence>
<dbReference type="NCBIfam" id="NF045883">
    <property type="entry name" value="PIPSynth"/>
    <property type="match status" value="1"/>
</dbReference>
<feature type="binding site" evidence="17">
    <location>
        <position position="73"/>
    </location>
    <ligand>
        <name>a CDP-1,2-diacyl-sn-glycerol</name>
        <dbReference type="ChEBI" id="CHEBI:58332"/>
    </ligand>
</feature>
<feature type="binding site" evidence="17">
    <location>
        <position position="86"/>
    </location>
    <ligand>
        <name>Mg(2+)</name>
        <dbReference type="ChEBI" id="CHEBI:18420"/>
        <label>2</label>
    </ligand>
</feature>
<dbReference type="GO" id="GO:0000287">
    <property type="term" value="F:magnesium ion binding"/>
    <property type="evidence" value="ECO:0007669"/>
    <property type="project" value="UniProtKB-UniRule"/>
</dbReference>
<keyword evidence="10 17" id="KW-0460">Magnesium</keyword>
<evidence type="ECO:0000256" key="14">
    <source>
        <dbReference type="ARBA" id="ARBA00024082"/>
    </source>
</evidence>
<comment type="caution">
    <text evidence="19">The sequence shown here is derived from an EMBL/GenBank/DDBJ whole genome shotgun (WGS) entry which is preliminary data.</text>
</comment>
<feature type="active site" description="Proton acceptor" evidence="17">
    <location>
        <position position="90"/>
    </location>
</feature>
<comment type="similarity">
    <text evidence="4 17 18">Belongs to the CDP-alcohol phosphatidyltransferase class-I family.</text>
</comment>
<keyword evidence="12 17" id="KW-0472">Membrane</keyword>
<protein>
    <recommendedName>
        <fullName evidence="14 17">Phosphatidylinositol phosphate synthase</fullName>
        <shortName evidence="17">PIP synthase</shortName>
        <ecNumber evidence="17">2.7.8.-</ecNumber>
    </recommendedName>
    <alternativeName>
        <fullName evidence="15 17">CDP-diacylglycerol--D-myo-inositol-3-phosphate 3-phosphatidyltransferase</fullName>
    </alternativeName>
</protein>
<organism evidence="19 20">
    <name type="scientific">Pengzhenrongella frigida</name>
    <dbReference type="NCBI Taxonomy" id="1259133"/>
    <lineage>
        <taxon>Bacteria</taxon>
        <taxon>Bacillati</taxon>
        <taxon>Actinomycetota</taxon>
        <taxon>Actinomycetes</taxon>
        <taxon>Micrococcales</taxon>
        <taxon>Pengzhenrongella</taxon>
    </lineage>
</organism>
<evidence type="ECO:0000256" key="13">
    <source>
        <dbReference type="ARBA" id="ARBA00023935"/>
    </source>
</evidence>
<dbReference type="Gene3D" id="1.20.120.1760">
    <property type="match status" value="1"/>
</dbReference>
<keyword evidence="17" id="KW-1208">Phospholipid metabolism</keyword>
<keyword evidence="17" id="KW-0443">Lipid metabolism</keyword>
<keyword evidence="8 17" id="KW-0812">Transmembrane</keyword>
<feature type="transmembrane region" description="Helical" evidence="17">
    <location>
        <begin position="153"/>
        <end position="181"/>
    </location>
</feature>
<evidence type="ECO:0000256" key="12">
    <source>
        <dbReference type="ARBA" id="ARBA00023136"/>
    </source>
</evidence>
<feature type="binding site" evidence="17">
    <location>
        <position position="68"/>
    </location>
    <ligand>
        <name>Mg(2+)</name>
        <dbReference type="ChEBI" id="CHEBI:18420"/>
        <label>1</label>
    </ligand>
</feature>
<dbReference type="EC" id="2.7.8.-" evidence="17"/>
<evidence type="ECO:0000256" key="2">
    <source>
        <dbReference type="ARBA" id="ARBA00004805"/>
    </source>
</evidence>
<reference evidence="19 20" key="1">
    <citation type="submission" date="2019-01" db="EMBL/GenBank/DDBJ databases">
        <title>Novel species of Cellulomonas.</title>
        <authorList>
            <person name="Liu Q."/>
            <person name="Xin Y.-H."/>
        </authorList>
    </citation>
    <scope>NUCLEOTIDE SEQUENCE [LARGE SCALE GENOMIC DNA]</scope>
    <source>
        <strain evidence="19 20">HLT2-17</strain>
    </source>
</reference>
<feature type="binding site" evidence="17">
    <location>
        <position position="65"/>
    </location>
    <ligand>
        <name>Mg(2+)</name>
        <dbReference type="ChEBI" id="CHEBI:18420"/>
        <label>2</label>
    </ligand>
</feature>
<feature type="binding site" evidence="17">
    <location>
        <position position="90"/>
    </location>
    <ligand>
        <name>Mg(2+)</name>
        <dbReference type="ChEBI" id="CHEBI:18420"/>
        <label>2</label>
    </ligand>
</feature>
<comment type="pathway">
    <text evidence="3">Lipid metabolism.</text>
</comment>
<evidence type="ECO:0000256" key="18">
    <source>
        <dbReference type="RuleBase" id="RU003750"/>
    </source>
</evidence>
<accession>A0A4Q5N3T9</accession>
<comment type="cofactor">
    <cofactor evidence="17">
        <name>Mg(2+)</name>
        <dbReference type="ChEBI" id="CHEBI:18420"/>
    </cofactor>
    <text evidence="17">Contains a di-nuclear catalytic Mg(2+) center.</text>
</comment>
<feature type="binding site" evidence="17">
    <location>
        <position position="65"/>
    </location>
    <ligand>
        <name>Mg(2+)</name>
        <dbReference type="ChEBI" id="CHEBI:18420"/>
        <label>1</label>
    </ligand>
</feature>
<evidence type="ECO:0000256" key="6">
    <source>
        <dbReference type="ARBA" id="ARBA00022475"/>
    </source>
</evidence>
<feature type="transmembrane region" description="Helical" evidence="17">
    <location>
        <begin position="113"/>
        <end position="132"/>
    </location>
</feature>
<comment type="function">
    <text evidence="17">Catalyzes the conjugation of the 1'-hydroxyl group of D-myo-inositol-3-phosphate (also named L-myo-inositol-1-phosphate) with a lipid tail of cytidine diphosphate diacylglycerol (CDP-DAG), forming phosphatidylinositol phosphate (PIP) and CMP. PIP is a precursor of phosphatidylinositol (PI) which is an essential lipid required for cell wall formation.</text>
</comment>
<dbReference type="Pfam" id="PF01066">
    <property type="entry name" value="CDP-OH_P_transf"/>
    <property type="match status" value="1"/>
</dbReference>
<keyword evidence="7 17" id="KW-0808">Transferase</keyword>
<keyword evidence="17" id="KW-0444">Lipid biosynthesis</keyword>
<dbReference type="AlphaFoldDB" id="A0A4Q5N3T9"/>
<sequence length="202" mass="21094">MLNRFRGLMTKVMTPIADLLLRRGITPDAVTITGTLAVVVTALWLYPTGHLLAGTLVIAVFVLTDSLDGTMARRSGRSSSWGAFLDSTLDRFADAAIFAGLVLWFFGPGDDRLTGTLALACLVLGSIVPYARARAEGLGMTAAIGIAERADRLLAVLLATALVGFGLPPVVLTVTLALLAVASAVTIVQRMATVRRQAGASA</sequence>
<evidence type="ECO:0000256" key="16">
    <source>
        <dbReference type="ARBA" id="ARBA00048865"/>
    </source>
</evidence>
<dbReference type="RefSeq" id="WP_130100825.1">
    <property type="nucleotide sequence ID" value="NZ_SDWW01000002.1"/>
</dbReference>
<evidence type="ECO:0000256" key="9">
    <source>
        <dbReference type="ARBA" id="ARBA00022723"/>
    </source>
</evidence>
<comment type="caution">
    <text evidence="17">Lacks conserved residue(s) required for the propagation of feature annotation.</text>
</comment>
<comment type="catalytic activity">
    <reaction evidence="16 17">
        <text>a CDP-1,2-diacyl-sn-glycerol + 1D-myo-inositol 3-phosphate = a 1,2-diacyl-sn-glycero-3-phospho-(1D-myo-inositol-3-phosphate) + CMP + H(+)</text>
        <dbReference type="Rhea" id="RHEA:60504"/>
        <dbReference type="ChEBI" id="CHEBI:15378"/>
        <dbReference type="ChEBI" id="CHEBI:58088"/>
        <dbReference type="ChEBI" id="CHEBI:58332"/>
        <dbReference type="ChEBI" id="CHEBI:58401"/>
        <dbReference type="ChEBI" id="CHEBI:60377"/>
    </reaction>
</comment>
<feature type="binding site" evidence="17">
    <location>
        <position position="86"/>
    </location>
    <ligand>
        <name>Mg(2+)</name>
        <dbReference type="ChEBI" id="CHEBI:18420"/>
        <label>1</label>
    </ligand>
</feature>
<evidence type="ECO:0000256" key="7">
    <source>
        <dbReference type="ARBA" id="ARBA00022679"/>
    </source>
</evidence>
<feature type="transmembrane region" description="Helical" evidence="17">
    <location>
        <begin position="51"/>
        <end position="67"/>
    </location>
</feature>